<dbReference type="Gene3D" id="3.10.20.90">
    <property type="entry name" value="Phosphatidylinositol 3-kinase Catalytic Subunit, Chain A, domain 1"/>
    <property type="match status" value="1"/>
</dbReference>
<dbReference type="InterPro" id="IPR001012">
    <property type="entry name" value="UBX_dom"/>
</dbReference>
<keyword evidence="4" id="KW-1185">Reference proteome</keyword>
<reference evidence="3 4" key="1">
    <citation type="journal article" date="2024" name="bioRxiv">
        <title>A reference genome for Trichogramma kaykai: A tiny desert-dwelling parasitoid wasp with competing sex-ratio distorters.</title>
        <authorList>
            <person name="Culotta J."/>
            <person name="Lindsey A.R."/>
        </authorList>
    </citation>
    <scope>NUCLEOTIDE SEQUENCE [LARGE SCALE GENOMIC DNA]</scope>
    <source>
        <strain evidence="3 4">KSX58</strain>
    </source>
</reference>
<protein>
    <recommendedName>
        <fullName evidence="2">UBX domain-containing protein</fullName>
    </recommendedName>
</protein>
<name>A0ABD2W853_9HYME</name>
<gene>
    <name evidence="3" type="ORF">TKK_015521</name>
</gene>
<dbReference type="Pfam" id="PF13899">
    <property type="entry name" value="Thioredoxin_7"/>
    <property type="match status" value="1"/>
</dbReference>
<evidence type="ECO:0000256" key="1">
    <source>
        <dbReference type="SAM" id="MobiDB-lite"/>
    </source>
</evidence>
<dbReference type="Pfam" id="PF14555">
    <property type="entry name" value="UBA_4"/>
    <property type="match status" value="1"/>
</dbReference>
<evidence type="ECO:0000313" key="3">
    <source>
        <dbReference type="EMBL" id="KAL3389272.1"/>
    </source>
</evidence>
<dbReference type="InterPro" id="IPR009060">
    <property type="entry name" value="UBA-like_sf"/>
</dbReference>
<dbReference type="Pfam" id="PF00789">
    <property type="entry name" value="UBX"/>
    <property type="match status" value="1"/>
</dbReference>
<evidence type="ECO:0000259" key="2">
    <source>
        <dbReference type="PROSITE" id="PS50033"/>
    </source>
</evidence>
<feature type="domain" description="UBX" evidence="2">
    <location>
        <begin position="355"/>
        <end position="432"/>
    </location>
</feature>
<sequence>MDRELIDKFIEITGEGEDTAAQYLSLTDGNLESAISLLFEAGGGGGGGIADSTEPRPIVNLDDEPEVRPPILPTQEVLVPPDVTCSYPRSSNSIFDRFRDFAVETRRQEEEMTQRALGARRTTNRNNRQRRLEDLFRPPCDILFLGSFMEAREHAKSMNRWLLVNVQDQQEFSCQVLNRDVWPNAQIREIINDHFVLWQVLSNSIDGKRYIDFYNVASYPYMAIIDPRTGECMRTIINNITVDTLVSDLNDMLSTHASPDNVETTPIKKKTSVSFSENLQNEAASNSYMTNVKRSRVIDASATSTKTTSESDLRESKPSTSVMSAPKTANFISKRSKIDEMEKSIEIEPEPPIDPAAPTVKLCLRLPNGSKETITIVANDTIENFMRRMERMGYPASEYTFLIPFPKTNIGELSMDVRLVDTILYPTNTVFITKI</sequence>
<dbReference type="Proteomes" id="UP001627154">
    <property type="component" value="Unassembled WGS sequence"/>
</dbReference>
<proteinExistence type="predicted"/>
<dbReference type="SMART" id="SM00594">
    <property type="entry name" value="UAS"/>
    <property type="match status" value="1"/>
</dbReference>
<dbReference type="SUPFAM" id="SSF46934">
    <property type="entry name" value="UBA-like"/>
    <property type="match status" value="1"/>
</dbReference>
<comment type="caution">
    <text evidence="3">The sequence shown here is derived from an EMBL/GenBank/DDBJ whole genome shotgun (WGS) entry which is preliminary data.</text>
</comment>
<dbReference type="InterPro" id="IPR050730">
    <property type="entry name" value="UBX_domain-protein"/>
</dbReference>
<dbReference type="InterPro" id="IPR006577">
    <property type="entry name" value="UAS"/>
</dbReference>
<dbReference type="InterPro" id="IPR029071">
    <property type="entry name" value="Ubiquitin-like_domsf"/>
</dbReference>
<evidence type="ECO:0000313" key="4">
    <source>
        <dbReference type="Proteomes" id="UP001627154"/>
    </source>
</evidence>
<dbReference type="CDD" id="cd02958">
    <property type="entry name" value="UAS"/>
    <property type="match status" value="1"/>
</dbReference>
<dbReference type="PANTHER" id="PTHR23322:SF6">
    <property type="entry name" value="UBX DOMAIN-CONTAINING PROTEIN 7"/>
    <property type="match status" value="1"/>
</dbReference>
<dbReference type="PANTHER" id="PTHR23322">
    <property type="entry name" value="FAS-ASSOCIATED PROTEIN"/>
    <property type="match status" value="1"/>
</dbReference>
<dbReference type="Gene3D" id="1.10.8.10">
    <property type="entry name" value="DNA helicase RuvA subunit, C-terminal domain"/>
    <property type="match status" value="1"/>
</dbReference>
<organism evidence="3 4">
    <name type="scientific">Trichogramma kaykai</name>
    <dbReference type="NCBI Taxonomy" id="54128"/>
    <lineage>
        <taxon>Eukaryota</taxon>
        <taxon>Metazoa</taxon>
        <taxon>Ecdysozoa</taxon>
        <taxon>Arthropoda</taxon>
        <taxon>Hexapoda</taxon>
        <taxon>Insecta</taxon>
        <taxon>Pterygota</taxon>
        <taxon>Neoptera</taxon>
        <taxon>Endopterygota</taxon>
        <taxon>Hymenoptera</taxon>
        <taxon>Apocrita</taxon>
        <taxon>Proctotrupomorpha</taxon>
        <taxon>Chalcidoidea</taxon>
        <taxon>Trichogrammatidae</taxon>
        <taxon>Trichogramma</taxon>
    </lineage>
</organism>
<feature type="region of interest" description="Disordered" evidence="1">
    <location>
        <begin position="299"/>
        <end position="325"/>
    </location>
</feature>
<accession>A0ABD2W853</accession>
<dbReference type="InterPro" id="IPR036249">
    <property type="entry name" value="Thioredoxin-like_sf"/>
</dbReference>
<dbReference type="EMBL" id="JBJJXI010000123">
    <property type="protein sequence ID" value="KAL3389272.1"/>
    <property type="molecule type" value="Genomic_DNA"/>
</dbReference>
<dbReference type="AlphaFoldDB" id="A0ABD2W853"/>
<dbReference type="PROSITE" id="PS50033">
    <property type="entry name" value="UBX"/>
    <property type="match status" value="1"/>
</dbReference>
<dbReference type="SUPFAM" id="SSF54236">
    <property type="entry name" value="Ubiquitin-like"/>
    <property type="match status" value="1"/>
</dbReference>
<dbReference type="SUPFAM" id="SSF52833">
    <property type="entry name" value="Thioredoxin-like"/>
    <property type="match status" value="1"/>
</dbReference>
<dbReference type="Gene3D" id="3.40.30.10">
    <property type="entry name" value="Glutaredoxin"/>
    <property type="match status" value="1"/>
</dbReference>